<dbReference type="EMBL" id="CAJMWV010002892">
    <property type="protein sequence ID" value="CAE6472234.1"/>
    <property type="molecule type" value="Genomic_DNA"/>
</dbReference>
<reference evidence="1" key="1">
    <citation type="submission" date="2021-01" db="EMBL/GenBank/DDBJ databases">
        <authorList>
            <person name="Kaushik A."/>
        </authorList>
    </citation>
    <scope>NUCLEOTIDE SEQUENCE</scope>
    <source>
        <strain evidence="1">AG3-1AP</strain>
    </source>
</reference>
<comment type="caution">
    <text evidence="1">The sequence shown here is derived from an EMBL/GenBank/DDBJ whole genome shotgun (WGS) entry which is preliminary data.</text>
</comment>
<dbReference type="AlphaFoldDB" id="A0A8H3C3B5"/>
<dbReference type="OrthoDB" id="2593747at2759"/>
<accession>A0A8H3C3B5</accession>
<sequence>MPQNYMGSLVFDFDGERLFEPGDGDMNLIVNGIRFETHRYLIKRFKKWGDLSKLGPGPRACIVIMGGASAEDFMRMLRVLYSTTLEGPFEFDIPTLVSSLQIATEYEYPALRNYAIKHLKRAELTAIKRIEIARKFDLPSWEKPAFMDLCNRDESITEEEANILGVAAFLRVTEIREREQRRRGSRVDVEREGKAIKSELAEVDLNQGTDGPTFIPCT</sequence>
<name>A0A8H3C3B5_9AGAM</name>
<dbReference type="Proteomes" id="UP000663831">
    <property type="component" value="Unassembled WGS sequence"/>
</dbReference>
<gene>
    <name evidence="1" type="ORF">RDB_LOCUS87929</name>
</gene>
<evidence type="ECO:0008006" key="3">
    <source>
        <dbReference type="Google" id="ProtNLM"/>
    </source>
</evidence>
<organism evidence="1 2">
    <name type="scientific">Rhizoctonia solani</name>
    <dbReference type="NCBI Taxonomy" id="456999"/>
    <lineage>
        <taxon>Eukaryota</taxon>
        <taxon>Fungi</taxon>
        <taxon>Dikarya</taxon>
        <taxon>Basidiomycota</taxon>
        <taxon>Agaricomycotina</taxon>
        <taxon>Agaricomycetes</taxon>
        <taxon>Cantharellales</taxon>
        <taxon>Ceratobasidiaceae</taxon>
        <taxon>Rhizoctonia</taxon>
    </lineage>
</organism>
<evidence type="ECO:0000313" key="2">
    <source>
        <dbReference type="Proteomes" id="UP000663831"/>
    </source>
</evidence>
<evidence type="ECO:0000313" key="1">
    <source>
        <dbReference type="EMBL" id="CAE6472234.1"/>
    </source>
</evidence>
<protein>
    <recommendedName>
        <fullName evidence="3">BTB domain-containing protein</fullName>
    </recommendedName>
</protein>
<proteinExistence type="predicted"/>
<dbReference type="SUPFAM" id="SSF54695">
    <property type="entry name" value="POZ domain"/>
    <property type="match status" value="1"/>
</dbReference>
<dbReference type="InterPro" id="IPR011333">
    <property type="entry name" value="SKP1/BTB/POZ_sf"/>
</dbReference>